<evidence type="ECO:0000313" key="1">
    <source>
        <dbReference type="EMBL" id="CDW40709.1"/>
    </source>
</evidence>
<reference evidence="1" key="1">
    <citation type="submission" date="2014-05" db="EMBL/GenBank/DDBJ databases">
        <authorList>
            <person name="Chronopoulou M."/>
        </authorList>
    </citation>
    <scope>NUCLEOTIDE SEQUENCE</scope>
    <source>
        <tissue evidence="1">Whole organism</tissue>
    </source>
</reference>
<dbReference type="AlphaFoldDB" id="A0A0K2UR19"/>
<name>A0A0K2UR19_LEPSM</name>
<organism evidence="1">
    <name type="scientific">Lepeophtheirus salmonis</name>
    <name type="common">Salmon louse</name>
    <name type="synonym">Caligus salmonis</name>
    <dbReference type="NCBI Taxonomy" id="72036"/>
    <lineage>
        <taxon>Eukaryota</taxon>
        <taxon>Metazoa</taxon>
        <taxon>Ecdysozoa</taxon>
        <taxon>Arthropoda</taxon>
        <taxon>Crustacea</taxon>
        <taxon>Multicrustacea</taxon>
        <taxon>Hexanauplia</taxon>
        <taxon>Copepoda</taxon>
        <taxon>Siphonostomatoida</taxon>
        <taxon>Caligidae</taxon>
        <taxon>Lepeophtheirus</taxon>
    </lineage>
</organism>
<accession>A0A0K2UR19</accession>
<protein>
    <submittedName>
        <fullName evidence="1">Uncharacterized protein</fullName>
    </submittedName>
</protein>
<dbReference type="EMBL" id="HACA01023348">
    <property type="protein sequence ID" value="CDW40709.1"/>
    <property type="molecule type" value="Transcribed_RNA"/>
</dbReference>
<proteinExistence type="predicted"/>
<sequence>MCTWTVEECLNSPWSVALTFNIYSPCTVKSIFLETLIIPMLESIMNEFPTFPDSIVYKTWPFNPTSLSTAIT</sequence>